<dbReference type="SUPFAM" id="SSF161098">
    <property type="entry name" value="MetI-like"/>
    <property type="match status" value="1"/>
</dbReference>
<dbReference type="PROSITE" id="PS50928">
    <property type="entry name" value="ABC_TM1"/>
    <property type="match status" value="1"/>
</dbReference>
<keyword evidence="5 7" id="KW-1133">Transmembrane helix</keyword>
<feature type="transmembrane region" description="Helical" evidence="7">
    <location>
        <begin position="12"/>
        <end position="36"/>
    </location>
</feature>
<feature type="transmembrane region" description="Helical" evidence="7">
    <location>
        <begin position="69"/>
        <end position="96"/>
    </location>
</feature>
<evidence type="ECO:0000259" key="8">
    <source>
        <dbReference type="PROSITE" id="PS50928"/>
    </source>
</evidence>
<dbReference type="AlphaFoldDB" id="A0A4P6M7N2"/>
<sequence>MNRVLSNKKAICVFLLPAFLLFVVMIIIPIGMSAYYSTLDWDGIGEGVFVGLKNFITLFKNPTTGFTKAIINSFILALGSTFIQLPIALFFALILARKIKGENFFLSVYFVPVLLSSIVIGELWMKIYNPQYGMLNAMLEAIGLEQWCQNWLGDKNTALISALVPIIWQYIGYHMLLMYAGIKSISEDIREAALIDGANERQIAARITIPMIRPIIKVCVLFAVTGSLKAFDLIYVLTNGGPAHATEVPSTLMVNMIFDRNKYGLGSANAVFIIIECFVFAIIIQKMFRTEEY</sequence>
<evidence type="ECO:0000256" key="1">
    <source>
        <dbReference type="ARBA" id="ARBA00004651"/>
    </source>
</evidence>
<dbReference type="KEGG" id="bpro:PMF13cell1_05140"/>
<evidence type="ECO:0000256" key="3">
    <source>
        <dbReference type="ARBA" id="ARBA00022475"/>
    </source>
</evidence>
<dbReference type="EMBL" id="CP035945">
    <property type="protein sequence ID" value="QBE99563.1"/>
    <property type="molecule type" value="Genomic_DNA"/>
</dbReference>
<organism evidence="9 10">
    <name type="scientific">Blautia producta</name>
    <dbReference type="NCBI Taxonomy" id="33035"/>
    <lineage>
        <taxon>Bacteria</taxon>
        <taxon>Bacillati</taxon>
        <taxon>Bacillota</taxon>
        <taxon>Clostridia</taxon>
        <taxon>Lachnospirales</taxon>
        <taxon>Lachnospiraceae</taxon>
        <taxon>Blautia</taxon>
    </lineage>
</organism>
<feature type="transmembrane region" description="Helical" evidence="7">
    <location>
        <begin position="263"/>
        <end position="284"/>
    </location>
</feature>
<dbReference type="Gene3D" id="1.10.3720.10">
    <property type="entry name" value="MetI-like"/>
    <property type="match status" value="1"/>
</dbReference>
<feature type="transmembrane region" description="Helical" evidence="7">
    <location>
        <begin position="103"/>
        <end position="125"/>
    </location>
</feature>
<dbReference type="Pfam" id="PF00528">
    <property type="entry name" value="BPD_transp_1"/>
    <property type="match status" value="1"/>
</dbReference>
<feature type="domain" description="ABC transmembrane type-1" evidence="8">
    <location>
        <begin position="70"/>
        <end position="284"/>
    </location>
</feature>
<keyword evidence="2 7" id="KW-0813">Transport</keyword>
<accession>A0A4P6M7N2</accession>
<protein>
    <submittedName>
        <fullName evidence="9">L-arabinose transport system permease protein AraP</fullName>
    </submittedName>
</protein>
<evidence type="ECO:0000256" key="6">
    <source>
        <dbReference type="ARBA" id="ARBA00023136"/>
    </source>
</evidence>
<feature type="transmembrane region" description="Helical" evidence="7">
    <location>
        <begin position="159"/>
        <end position="180"/>
    </location>
</feature>
<evidence type="ECO:0000256" key="7">
    <source>
        <dbReference type="RuleBase" id="RU363032"/>
    </source>
</evidence>
<proteinExistence type="inferred from homology"/>
<keyword evidence="6 7" id="KW-0472">Membrane</keyword>
<dbReference type="RefSeq" id="WP_130182580.1">
    <property type="nucleotide sequence ID" value="NZ_CP035945.1"/>
</dbReference>
<dbReference type="PANTHER" id="PTHR43227:SF8">
    <property type="entry name" value="DIACETYLCHITOBIOSE UPTAKE SYSTEM PERMEASE PROTEIN DASB"/>
    <property type="match status" value="1"/>
</dbReference>
<evidence type="ECO:0000313" key="9">
    <source>
        <dbReference type="EMBL" id="QBE99563.1"/>
    </source>
</evidence>
<dbReference type="PANTHER" id="PTHR43227">
    <property type="entry name" value="BLL4140 PROTEIN"/>
    <property type="match status" value="1"/>
</dbReference>
<dbReference type="Proteomes" id="UP000289794">
    <property type="component" value="Chromosome"/>
</dbReference>
<dbReference type="GO" id="GO:0005886">
    <property type="term" value="C:plasma membrane"/>
    <property type="evidence" value="ECO:0007669"/>
    <property type="project" value="UniProtKB-SubCell"/>
</dbReference>
<dbReference type="GO" id="GO:0055085">
    <property type="term" value="P:transmembrane transport"/>
    <property type="evidence" value="ECO:0007669"/>
    <property type="project" value="InterPro"/>
</dbReference>
<evidence type="ECO:0000256" key="5">
    <source>
        <dbReference type="ARBA" id="ARBA00022989"/>
    </source>
</evidence>
<dbReference type="CDD" id="cd06261">
    <property type="entry name" value="TM_PBP2"/>
    <property type="match status" value="1"/>
</dbReference>
<keyword evidence="4 7" id="KW-0812">Transmembrane</keyword>
<reference evidence="9 10" key="1">
    <citation type="submission" date="2019-01" db="EMBL/GenBank/DDBJ databases">
        <title>PMF-metabolizing Aryl O-demethylase.</title>
        <authorList>
            <person name="Kim M."/>
        </authorList>
    </citation>
    <scope>NUCLEOTIDE SEQUENCE [LARGE SCALE GENOMIC DNA]</scope>
    <source>
        <strain evidence="9 10">PMF1</strain>
    </source>
</reference>
<dbReference type="InterPro" id="IPR035906">
    <property type="entry name" value="MetI-like_sf"/>
</dbReference>
<keyword evidence="3" id="KW-1003">Cell membrane</keyword>
<dbReference type="InterPro" id="IPR000515">
    <property type="entry name" value="MetI-like"/>
</dbReference>
<comment type="similarity">
    <text evidence="7">Belongs to the binding-protein-dependent transport system permease family.</text>
</comment>
<evidence type="ECO:0000313" key="10">
    <source>
        <dbReference type="Proteomes" id="UP000289794"/>
    </source>
</evidence>
<gene>
    <name evidence="9" type="primary">araP_22</name>
    <name evidence="9" type="ORF">PMF13cell1_05140</name>
</gene>
<dbReference type="InterPro" id="IPR050809">
    <property type="entry name" value="UgpAE/MalFG_permease"/>
</dbReference>
<name>A0A4P6M7N2_9FIRM</name>
<comment type="subcellular location">
    <subcellularLocation>
        <location evidence="1 7">Cell membrane</location>
        <topology evidence="1 7">Multi-pass membrane protein</topology>
    </subcellularLocation>
</comment>
<evidence type="ECO:0000256" key="2">
    <source>
        <dbReference type="ARBA" id="ARBA00022448"/>
    </source>
</evidence>
<evidence type="ECO:0000256" key="4">
    <source>
        <dbReference type="ARBA" id="ARBA00022692"/>
    </source>
</evidence>